<keyword evidence="12 14" id="KW-0472">Membrane</keyword>
<sequence length="1113" mass="125817">MTGNSNDKVSPDPKSVFFVPVNTTCANFCRVCRCEGTVSKPLFHPCLCTGSIKYIHQDCLVRWLEYSKRNTCELCNHRFAFTRIYASGTPRFLPLTVLAVGLANSLRRFVLNWIHLSIVFTAWLVVVPLSACRMYRCLFTGSVFSLLTLPLDMVSTKHLLQDCVQGFIIVILALAAFLGYVSLREQLLQGTPAWLERDVHAEARGADPPRPAAGANGRRPLFPDIFNIFGVANGGGLGAAVFGEGNEDPVEPELLNNDEQPHQTVQQELVNPEHIRCYSLNQQQPVINSGISESLESSHESADTVNRGSSYNPQQLAWYMENTGANLDGDIPDEDGRANNDPADADGAPEAMNWKHLLGLDGSLNFLEHVLWLIALNTLFIVIFAFCPYHMGQFTVLGFNLERFINATHMEGFSTSLIGYIIFAFALILMHEIFTILNMPRACYWTGLGYIYIKVALLSLMELGIFPILSGFWIDACTLSLFNATLTQRASVFHYAPVAFTFIHWAIGMLYIFYMASLLVLGRSVLRPGVLRFIYHFNDPDYKPIQDMILQPLPLYIQRLIAIYSVWGILIVLMLWLPTEVIRHFFPNFLPFRISAAYESPLDYSLEMILLQVVLPFLLDNQAKTSLRQIVRWWCLCVSWLLGLRSYLLGDIPFSPGDFIVTENGTEVPYKQRRNTHAQTSNLNSHSGSMSIESSQRILPNELDDISTDLYAPNLSSSSSSYGQITSINNPFREQSQLEHNEQNNDNHANADYDNDDDTDFTRYIPYKRGNFFKLRITGLILILITSLICLSLTVLILPVGIGRLLLLKLSGTGSTSKHDVIALVGGFTVLGIILRLAPCIPHLFSGIPRIVMLIGQSGSLISWSRPLRVFRIWTRLGTTCEITIRRPALPMAPMIDLNRRYGFQSTVHTNIGIYLQNYLRIIINWLRLFCIAVICLGILPTALGLLINFIFIVPFRIGPKKTIIIGFWEHWIFGIMHLKVVILLTLLGPPWWLRNRLELFHEEITHHRQDARCMRLLWAIAPLLVTIGLSLSVPYLLAYYISPLIASDSEVAFRYIYPFLFALFICSVLLTLCIDQIRRLYLHIKDEKYLVGKQLLNFRPSSPSQSLVPTSS</sequence>
<feature type="transmembrane region" description="Helical" evidence="14">
    <location>
        <begin position="370"/>
        <end position="391"/>
    </location>
</feature>
<evidence type="ECO:0000313" key="16">
    <source>
        <dbReference type="Proteomes" id="UP000008854"/>
    </source>
</evidence>
<dbReference type="PANTHER" id="PTHR13145:SF0">
    <property type="entry name" value="E3 UBIQUITIN-PROTEIN LIGASE MARCHF6"/>
    <property type="match status" value="1"/>
</dbReference>
<dbReference type="FunCoup" id="A0A5K4F402">
    <property type="interactions" value="1756"/>
</dbReference>
<feature type="transmembrane region" description="Helical" evidence="14">
    <location>
        <begin position="417"/>
        <end position="439"/>
    </location>
</feature>
<dbReference type="GO" id="GO:0036503">
    <property type="term" value="P:ERAD pathway"/>
    <property type="evidence" value="ECO:0007669"/>
    <property type="project" value="TreeGrafter"/>
</dbReference>
<dbReference type="GO" id="GO:0005789">
    <property type="term" value="C:endoplasmic reticulum membrane"/>
    <property type="evidence" value="ECO:0007669"/>
    <property type="project" value="TreeGrafter"/>
</dbReference>
<feature type="transmembrane region" description="Helical" evidence="14">
    <location>
        <begin position="821"/>
        <end position="838"/>
    </location>
</feature>
<evidence type="ECO:0000256" key="2">
    <source>
        <dbReference type="ARBA" id="ARBA00004141"/>
    </source>
</evidence>
<dbReference type="GO" id="GO:0008270">
    <property type="term" value="F:zinc ion binding"/>
    <property type="evidence" value="ECO:0007669"/>
    <property type="project" value="UniProtKB-KW"/>
</dbReference>
<feature type="compositionally biased region" description="Polar residues" evidence="13">
    <location>
        <begin position="677"/>
        <end position="690"/>
    </location>
</feature>
<feature type="transmembrane region" description="Helical" evidence="14">
    <location>
        <begin position="631"/>
        <end position="649"/>
    </location>
</feature>
<dbReference type="Pfam" id="PF12906">
    <property type="entry name" value="RINGv"/>
    <property type="match status" value="1"/>
</dbReference>
<evidence type="ECO:0000256" key="12">
    <source>
        <dbReference type="ARBA" id="ARBA00023136"/>
    </source>
</evidence>
<keyword evidence="7" id="KW-0479">Metal-binding</keyword>
<feature type="transmembrane region" description="Helical" evidence="14">
    <location>
        <begin position="109"/>
        <end position="127"/>
    </location>
</feature>
<organism evidence="16 17">
    <name type="scientific">Schistosoma mansoni</name>
    <name type="common">Blood fluke</name>
    <dbReference type="NCBI Taxonomy" id="6183"/>
    <lineage>
        <taxon>Eukaryota</taxon>
        <taxon>Metazoa</taxon>
        <taxon>Spiralia</taxon>
        <taxon>Lophotrochozoa</taxon>
        <taxon>Platyhelminthes</taxon>
        <taxon>Trematoda</taxon>
        <taxon>Digenea</taxon>
        <taxon>Strigeidida</taxon>
        <taxon>Schistosomatoidea</taxon>
        <taxon>Schistosomatidae</taxon>
        <taxon>Schistosoma</taxon>
    </lineage>
</organism>
<keyword evidence="6 14" id="KW-0812">Transmembrane</keyword>
<comment type="catalytic activity">
    <reaction evidence="1">
        <text>S-ubiquitinyl-[E2 ubiquitin-conjugating enzyme]-L-cysteine + [acceptor protein]-L-lysine = [E2 ubiquitin-conjugating enzyme]-L-cysteine + N(6)-ubiquitinyl-[acceptor protein]-L-lysine.</text>
        <dbReference type="EC" id="2.3.2.27"/>
    </reaction>
</comment>
<dbReference type="AlphaFoldDB" id="A0A5K4F402"/>
<dbReference type="Pfam" id="PF23113">
    <property type="entry name" value="MARCHF6_C"/>
    <property type="match status" value="1"/>
</dbReference>
<feature type="transmembrane region" description="Helical" evidence="14">
    <location>
        <begin position="494"/>
        <end position="522"/>
    </location>
</feature>
<evidence type="ECO:0000259" key="15">
    <source>
        <dbReference type="PROSITE" id="PS51292"/>
    </source>
</evidence>
<feature type="transmembrane region" description="Helical" evidence="14">
    <location>
        <begin position="1015"/>
        <end position="1036"/>
    </location>
</feature>
<dbReference type="WBParaSite" id="Smp_304130.2">
    <property type="protein sequence ID" value="Smp_304130.2"/>
    <property type="gene ID" value="Smp_304130"/>
</dbReference>
<evidence type="ECO:0000256" key="10">
    <source>
        <dbReference type="ARBA" id="ARBA00022833"/>
    </source>
</evidence>
<comment type="subcellular location">
    <subcellularLocation>
        <location evidence="2">Membrane</location>
        <topology evidence="2">Multi-pass membrane protein</topology>
    </subcellularLocation>
</comment>
<evidence type="ECO:0000256" key="1">
    <source>
        <dbReference type="ARBA" id="ARBA00000900"/>
    </source>
</evidence>
<reference evidence="17" key="2">
    <citation type="submission" date="2019-11" db="UniProtKB">
        <authorList>
            <consortium name="WormBaseParasite"/>
        </authorList>
    </citation>
    <scope>IDENTIFICATION</scope>
    <source>
        <strain evidence="17">Puerto Rican</strain>
    </source>
</reference>
<evidence type="ECO:0000256" key="4">
    <source>
        <dbReference type="ARBA" id="ARBA00012483"/>
    </source>
</evidence>
<evidence type="ECO:0000256" key="5">
    <source>
        <dbReference type="ARBA" id="ARBA00022679"/>
    </source>
</evidence>
<feature type="transmembrane region" description="Helical" evidence="14">
    <location>
        <begin position="561"/>
        <end position="582"/>
    </location>
</feature>
<evidence type="ECO:0000256" key="7">
    <source>
        <dbReference type="ARBA" id="ARBA00022723"/>
    </source>
</evidence>
<feature type="transmembrane region" description="Helical" evidence="14">
    <location>
        <begin position="163"/>
        <end position="183"/>
    </location>
</feature>
<feature type="transmembrane region" description="Helical" evidence="14">
    <location>
        <begin position="926"/>
        <end position="952"/>
    </location>
</feature>
<reference evidence="16" key="1">
    <citation type="journal article" date="2012" name="PLoS Negl. Trop. Dis.">
        <title>A systematically improved high quality genome and transcriptome of the human blood fluke Schistosoma mansoni.</title>
        <authorList>
            <person name="Protasio A.V."/>
            <person name="Tsai I.J."/>
            <person name="Babbage A."/>
            <person name="Nichol S."/>
            <person name="Hunt M."/>
            <person name="Aslett M.A."/>
            <person name="De Silva N."/>
            <person name="Velarde G.S."/>
            <person name="Anderson T.J."/>
            <person name="Clark R.C."/>
            <person name="Davidson C."/>
            <person name="Dillon G.P."/>
            <person name="Holroyd N.E."/>
            <person name="LoVerde P.T."/>
            <person name="Lloyd C."/>
            <person name="McQuillan J."/>
            <person name="Oliveira G."/>
            <person name="Otto T.D."/>
            <person name="Parker-Manuel S.J."/>
            <person name="Quail M.A."/>
            <person name="Wilson R.A."/>
            <person name="Zerlotini A."/>
            <person name="Dunne D.W."/>
            <person name="Berriman M."/>
        </authorList>
    </citation>
    <scope>NUCLEOTIDE SEQUENCE [LARGE SCALE GENOMIC DNA]</scope>
    <source>
        <strain evidence="16">Puerto Rican</strain>
    </source>
</reference>
<dbReference type="SUPFAM" id="SSF57850">
    <property type="entry name" value="RING/U-box"/>
    <property type="match status" value="1"/>
</dbReference>
<evidence type="ECO:0000256" key="9">
    <source>
        <dbReference type="ARBA" id="ARBA00022786"/>
    </source>
</evidence>
<evidence type="ECO:0000313" key="17">
    <source>
        <dbReference type="WBParaSite" id="Smp_304130.2"/>
    </source>
</evidence>
<dbReference type="SMART" id="SM00744">
    <property type="entry name" value="RINGv"/>
    <property type="match status" value="1"/>
</dbReference>
<evidence type="ECO:0000256" key="13">
    <source>
        <dbReference type="SAM" id="MobiDB-lite"/>
    </source>
</evidence>
<feature type="domain" description="RING-CH-type" evidence="15">
    <location>
        <begin position="21"/>
        <end position="82"/>
    </location>
</feature>
<dbReference type="GO" id="GO:0061630">
    <property type="term" value="F:ubiquitin protein ligase activity"/>
    <property type="evidence" value="ECO:0007669"/>
    <property type="project" value="UniProtKB-EC"/>
</dbReference>
<protein>
    <recommendedName>
        <fullName evidence="4">RING-type E3 ubiquitin transferase</fullName>
        <ecNumber evidence="4">2.3.2.27</ecNumber>
    </recommendedName>
</protein>
<dbReference type="EC" id="2.3.2.27" evidence="4"/>
<dbReference type="STRING" id="6183.A0A5K4F402"/>
<dbReference type="Proteomes" id="UP000008854">
    <property type="component" value="Unassembled WGS sequence"/>
</dbReference>
<keyword evidence="11 14" id="KW-1133">Transmembrane helix</keyword>
<keyword evidence="5" id="KW-0808">Transferase</keyword>
<keyword evidence="16" id="KW-1185">Reference proteome</keyword>
<accession>A0A5K4F402</accession>
<feature type="transmembrane region" description="Helical" evidence="14">
    <location>
        <begin position="451"/>
        <end position="474"/>
    </location>
</feature>
<keyword evidence="10" id="KW-0862">Zinc</keyword>
<proteinExistence type="predicted"/>
<dbReference type="Gene3D" id="3.30.40.10">
    <property type="entry name" value="Zinc/RING finger domain, C3HC4 (zinc finger)"/>
    <property type="match status" value="1"/>
</dbReference>
<comment type="pathway">
    <text evidence="3">Protein modification; protein ubiquitination.</text>
</comment>
<evidence type="ECO:0000256" key="14">
    <source>
        <dbReference type="SAM" id="Phobius"/>
    </source>
</evidence>
<dbReference type="InterPro" id="IPR013083">
    <property type="entry name" value="Znf_RING/FYVE/PHD"/>
</dbReference>
<dbReference type="InParanoid" id="A0A5K4F402"/>
<dbReference type="PANTHER" id="PTHR13145">
    <property type="entry name" value="SSM4 PROTEIN"/>
    <property type="match status" value="1"/>
</dbReference>
<feature type="transmembrane region" description="Helical" evidence="14">
    <location>
        <begin position="1056"/>
        <end position="1075"/>
    </location>
</feature>
<keyword evidence="9" id="KW-0833">Ubl conjugation pathway</keyword>
<feature type="transmembrane region" description="Helical" evidence="14">
    <location>
        <begin position="972"/>
        <end position="994"/>
    </location>
</feature>
<dbReference type="InterPro" id="IPR056521">
    <property type="entry name" value="MARCHF6-like_C"/>
</dbReference>
<feature type="region of interest" description="Disordered" evidence="13">
    <location>
        <begin position="670"/>
        <end position="690"/>
    </location>
</feature>
<dbReference type="ExpressionAtlas" id="A0A5K4F402">
    <property type="expression patterns" value="baseline"/>
</dbReference>
<dbReference type="InterPro" id="IPR011016">
    <property type="entry name" value="Znf_RING-CH"/>
</dbReference>
<name>A0A5K4F402_SCHMA</name>
<dbReference type="CDD" id="cd16702">
    <property type="entry name" value="RING_CH-C4HC3_MARCH6"/>
    <property type="match status" value="1"/>
</dbReference>
<feature type="transmembrane region" description="Helical" evidence="14">
    <location>
        <begin position="777"/>
        <end position="800"/>
    </location>
</feature>
<keyword evidence="8" id="KW-0863">Zinc-finger</keyword>
<dbReference type="PROSITE" id="PS51292">
    <property type="entry name" value="ZF_RING_CH"/>
    <property type="match status" value="1"/>
</dbReference>
<evidence type="ECO:0000256" key="11">
    <source>
        <dbReference type="ARBA" id="ARBA00022989"/>
    </source>
</evidence>
<evidence type="ECO:0000256" key="6">
    <source>
        <dbReference type="ARBA" id="ARBA00022692"/>
    </source>
</evidence>
<evidence type="ECO:0000256" key="8">
    <source>
        <dbReference type="ARBA" id="ARBA00022771"/>
    </source>
</evidence>
<evidence type="ECO:0000256" key="3">
    <source>
        <dbReference type="ARBA" id="ARBA00004906"/>
    </source>
</evidence>